<comment type="caution">
    <text evidence="17">The sequence shown here is derived from an EMBL/GenBank/DDBJ whole genome shotgun (WGS) entry which is preliminary data.</text>
</comment>
<dbReference type="GO" id="GO:0004743">
    <property type="term" value="F:pyruvate kinase activity"/>
    <property type="evidence" value="ECO:0007669"/>
    <property type="project" value="UniProtKB-EC"/>
</dbReference>
<name>A0AA35W670_GEOBA</name>
<dbReference type="PRINTS" id="PR01050">
    <property type="entry name" value="PYRUVTKNASE"/>
</dbReference>
<dbReference type="FunFam" id="3.20.20.60:FF:000025">
    <property type="entry name" value="Pyruvate kinase"/>
    <property type="match status" value="1"/>
</dbReference>
<evidence type="ECO:0000256" key="3">
    <source>
        <dbReference type="ARBA" id="ARBA00004997"/>
    </source>
</evidence>
<feature type="domain" description="Pyruvate kinase barrel" evidence="15">
    <location>
        <begin position="8"/>
        <end position="84"/>
    </location>
</feature>
<dbReference type="SUPFAM" id="SSF51621">
    <property type="entry name" value="Phosphoenolpyruvate/pyruvate domain"/>
    <property type="match status" value="1"/>
</dbReference>
<dbReference type="InterPro" id="IPR040442">
    <property type="entry name" value="Pyrv_kinase-like_dom_sf"/>
</dbReference>
<evidence type="ECO:0000256" key="2">
    <source>
        <dbReference type="ARBA" id="ARBA00001958"/>
    </source>
</evidence>
<evidence type="ECO:0000313" key="17">
    <source>
        <dbReference type="EMBL" id="CAI8008814.1"/>
    </source>
</evidence>
<dbReference type="InterPro" id="IPR011037">
    <property type="entry name" value="Pyrv_Knase-like_insert_dom_sf"/>
</dbReference>
<dbReference type="Pfam" id="PF02887">
    <property type="entry name" value="PK_C"/>
    <property type="match status" value="1"/>
</dbReference>
<dbReference type="PROSITE" id="PS00110">
    <property type="entry name" value="PYRUVATE_KINASE"/>
    <property type="match status" value="1"/>
</dbReference>
<dbReference type="InterPro" id="IPR001697">
    <property type="entry name" value="Pyr_Knase"/>
</dbReference>
<dbReference type="Gene3D" id="3.20.20.60">
    <property type="entry name" value="Phosphoenolpyruvate-binding domains"/>
    <property type="match status" value="1"/>
</dbReference>
<evidence type="ECO:0000256" key="9">
    <source>
        <dbReference type="ARBA" id="ARBA00022777"/>
    </source>
</evidence>
<comment type="catalytic activity">
    <reaction evidence="14">
        <text>pyruvate + ATP = phosphoenolpyruvate + ADP + H(+)</text>
        <dbReference type="Rhea" id="RHEA:18157"/>
        <dbReference type="ChEBI" id="CHEBI:15361"/>
        <dbReference type="ChEBI" id="CHEBI:15378"/>
        <dbReference type="ChEBI" id="CHEBI:30616"/>
        <dbReference type="ChEBI" id="CHEBI:58702"/>
        <dbReference type="ChEBI" id="CHEBI:456216"/>
        <dbReference type="EC" id="2.7.1.40"/>
    </reaction>
</comment>
<dbReference type="GO" id="GO:0016301">
    <property type="term" value="F:kinase activity"/>
    <property type="evidence" value="ECO:0007669"/>
    <property type="project" value="UniProtKB-KW"/>
</dbReference>
<dbReference type="Proteomes" id="UP001174909">
    <property type="component" value="Unassembled WGS sequence"/>
</dbReference>
<evidence type="ECO:0000256" key="12">
    <source>
        <dbReference type="ARBA" id="ARBA00023152"/>
    </source>
</evidence>
<dbReference type="InterPro" id="IPR036918">
    <property type="entry name" value="Pyrv_Knase_C_sf"/>
</dbReference>
<dbReference type="InterPro" id="IPR015806">
    <property type="entry name" value="Pyrv_Knase_insert_dom_sf"/>
</dbReference>
<evidence type="ECO:0000259" key="15">
    <source>
        <dbReference type="Pfam" id="PF00224"/>
    </source>
</evidence>
<evidence type="ECO:0000256" key="1">
    <source>
        <dbReference type="ARBA" id="ARBA00001946"/>
    </source>
</evidence>
<accession>A0AA35W670</accession>
<keyword evidence="12 14" id="KW-0324">Glycolysis</keyword>
<keyword evidence="6 14" id="KW-0808">Transferase</keyword>
<sequence length="456" mass="50632">MTERRDFRQTKIICTLGPSCSTLDQIEKLANAGMNVARLNMSHGDHESHRRNIGHVHDLSRRLNHPIAVLVDLRGPAIRTGERHEHLELETIHVDYADMLHQLAVGDPITVDNGLISLEVLEVRERDLRCRVIDGGTLGSRKHINLPGIRINLPSISEQDTRDIRFAIEQDTDFLALSFVRSAEAVREARRVVEDAGGHHLRIIAKIENQEGIDNLDEIIAEADGLMVARGDLGVEVEFAELPVAQRKMVRKCIVAGKPVIVATHLLESMIEDPMPTRAEVTDVANAVYEQVDAVMLSGETATGVHPVRCVEVLDRIARRIEKEDGLGFHNVRNPATVREQLARGACRLADSLDSPAIVVITRRGLLGHLVSSFRPKNAIIYAFTNLSPARRALWLSRSVVPFEMELSTEPDETVVAAFERLRYHNRLVSGDQIVVVSDVATVHGNVSAIQVRTVD</sequence>
<evidence type="ECO:0000256" key="13">
    <source>
        <dbReference type="ARBA" id="ARBA00023317"/>
    </source>
</evidence>
<dbReference type="InterPro" id="IPR015795">
    <property type="entry name" value="Pyrv_Knase_C"/>
</dbReference>
<feature type="domain" description="Pyruvate kinase C-terminal" evidence="16">
    <location>
        <begin position="340"/>
        <end position="452"/>
    </location>
</feature>
<comment type="pathway">
    <text evidence="3 14">Carbohydrate degradation; glycolysis; pyruvate from D-glyceraldehyde 3-phosphate: step 5/5.</text>
</comment>
<dbReference type="Gene3D" id="3.40.1380.20">
    <property type="entry name" value="Pyruvate kinase, C-terminal domain"/>
    <property type="match status" value="1"/>
</dbReference>
<keyword evidence="9 14" id="KW-0418">Kinase</keyword>
<dbReference type="GO" id="GO:0005524">
    <property type="term" value="F:ATP binding"/>
    <property type="evidence" value="ECO:0007669"/>
    <property type="project" value="UniProtKB-KW"/>
</dbReference>
<organism evidence="17 18">
    <name type="scientific">Geodia barretti</name>
    <name type="common">Barrett's horny sponge</name>
    <dbReference type="NCBI Taxonomy" id="519541"/>
    <lineage>
        <taxon>Eukaryota</taxon>
        <taxon>Metazoa</taxon>
        <taxon>Porifera</taxon>
        <taxon>Demospongiae</taxon>
        <taxon>Heteroscleromorpha</taxon>
        <taxon>Tetractinellida</taxon>
        <taxon>Astrophorina</taxon>
        <taxon>Geodiidae</taxon>
        <taxon>Geodia</taxon>
    </lineage>
</organism>
<evidence type="ECO:0000256" key="8">
    <source>
        <dbReference type="ARBA" id="ARBA00022741"/>
    </source>
</evidence>
<dbReference type="GO" id="GO:0000287">
    <property type="term" value="F:magnesium ion binding"/>
    <property type="evidence" value="ECO:0007669"/>
    <property type="project" value="InterPro"/>
</dbReference>
<evidence type="ECO:0000256" key="7">
    <source>
        <dbReference type="ARBA" id="ARBA00022723"/>
    </source>
</evidence>
<evidence type="ECO:0000256" key="4">
    <source>
        <dbReference type="ARBA" id="ARBA00008663"/>
    </source>
</evidence>
<evidence type="ECO:0000256" key="6">
    <source>
        <dbReference type="ARBA" id="ARBA00022679"/>
    </source>
</evidence>
<dbReference type="SUPFAM" id="SSF52935">
    <property type="entry name" value="PK C-terminal domain-like"/>
    <property type="match status" value="1"/>
</dbReference>
<dbReference type="InterPro" id="IPR015793">
    <property type="entry name" value="Pyrv_Knase_brl"/>
</dbReference>
<protein>
    <recommendedName>
        <fullName evidence="5 14">Pyruvate kinase</fullName>
        <ecNumber evidence="5 14">2.7.1.40</ecNumber>
    </recommendedName>
</protein>
<comment type="similarity">
    <text evidence="4 14">Belongs to the pyruvate kinase family.</text>
</comment>
<dbReference type="NCBIfam" id="TIGR01064">
    <property type="entry name" value="pyruv_kin"/>
    <property type="match status" value="1"/>
</dbReference>
<keyword evidence="7" id="KW-0479">Metal-binding</keyword>
<keyword evidence="10" id="KW-0067">ATP-binding</keyword>
<dbReference type="InterPro" id="IPR015813">
    <property type="entry name" value="Pyrv/PenolPyrv_kinase-like_dom"/>
</dbReference>
<dbReference type="AlphaFoldDB" id="A0AA35W670"/>
<dbReference type="PANTHER" id="PTHR11817">
    <property type="entry name" value="PYRUVATE KINASE"/>
    <property type="match status" value="1"/>
</dbReference>
<keyword evidence="13 17" id="KW-0670">Pyruvate</keyword>
<dbReference type="GO" id="GO:0030955">
    <property type="term" value="F:potassium ion binding"/>
    <property type="evidence" value="ECO:0007669"/>
    <property type="project" value="InterPro"/>
</dbReference>
<evidence type="ECO:0000256" key="5">
    <source>
        <dbReference type="ARBA" id="ARBA00012142"/>
    </source>
</evidence>
<evidence type="ECO:0000256" key="10">
    <source>
        <dbReference type="ARBA" id="ARBA00022840"/>
    </source>
</evidence>
<gene>
    <name evidence="17" type="ORF">GBAR_LOCUS5999</name>
</gene>
<keyword evidence="11 14" id="KW-0460">Magnesium</keyword>
<evidence type="ECO:0000256" key="11">
    <source>
        <dbReference type="ARBA" id="ARBA00022842"/>
    </source>
</evidence>
<dbReference type="Pfam" id="PF00224">
    <property type="entry name" value="PK"/>
    <property type="match status" value="2"/>
</dbReference>
<keyword evidence="8" id="KW-0547">Nucleotide-binding</keyword>
<feature type="domain" description="Pyruvate kinase barrel" evidence="15">
    <location>
        <begin position="88"/>
        <end position="311"/>
    </location>
</feature>
<reference evidence="17" key="1">
    <citation type="submission" date="2023-03" db="EMBL/GenBank/DDBJ databases">
        <authorList>
            <person name="Steffen K."/>
            <person name="Cardenas P."/>
        </authorList>
    </citation>
    <scope>NUCLEOTIDE SEQUENCE</scope>
</reference>
<dbReference type="SUPFAM" id="SSF50800">
    <property type="entry name" value="PK beta-barrel domain-like"/>
    <property type="match status" value="1"/>
</dbReference>
<keyword evidence="18" id="KW-1185">Reference proteome</keyword>
<evidence type="ECO:0000256" key="14">
    <source>
        <dbReference type="RuleBase" id="RU000504"/>
    </source>
</evidence>
<dbReference type="Gene3D" id="2.40.33.10">
    <property type="entry name" value="PK beta-barrel domain-like"/>
    <property type="match status" value="1"/>
</dbReference>
<dbReference type="EC" id="2.7.1.40" evidence="5 14"/>
<evidence type="ECO:0000259" key="16">
    <source>
        <dbReference type="Pfam" id="PF02887"/>
    </source>
</evidence>
<dbReference type="EMBL" id="CASHTH010000899">
    <property type="protein sequence ID" value="CAI8008814.1"/>
    <property type="molecule type" value="Genomic_DNA"/>
</dbReference>
<evidence type="ECO:0000313" key="18">
    <source>
        <dbReference type="Proteomes" id="UP001174909"/>
    </source>
</evidence>
<dbReference type="NCBIfam" id="NF004491">
    <property type="entry name" value="PRK05826.1"/>
    <property type="match status" value="1"/>
</dbReference>
<dbReference type="InterPro" id="IPR018209">
    <property type="entry name" value="Pyrv_Knase_AS"/>
</dbReference>
<comment type="cofactor">
    <cofactor evidence="2">
        <name>K(+)</name>
        <dbReference type="ChEBI" id="CHEBI:29103"/>
    </cofactor>
</comment>
<comment type="cofactor">
    <cofactor evidence="1">
        <name>Mg(2+)</name>
        <dbReference type="ChEBI" id="CHEBI:18420"/>
    </cofactor>
</comment>
<proteinExistence type="inferred from homology"/>